<evidence type="ECO:0000313" key="2">
    <source>
        <dbReference type="Proteomes" id="UP000486903"/>
    </source>
</evidence>
<dbReference type="EMBL" id="SXFB01000006">
    <property type="protein sequence ID" value="NFV26545.1"/>
    <property type="molecule type" value="Genomic_DNA"/>
</dbReference>
<evidence type="ECO:0000313" key="1">
    <source>
        <dbReference type="EMBL" id="NFV26545.1"/>
    </source>
</evidence>
<comment type="caution">
    <text evidence="1">The sequence shown here is derived from an EMBL/GenBank/DDBJ whole genome shotgun (WGS) entry which is preliminary data.</text>
</comment>
<reference evidence="1 2" key="1">
    <citation type="submission" date="2019-04" db="EMBL/GenBank/DDBJ databases">
        <title>Genome sequencing of Clostridium botulinum Groups I-IV and Clostridium butyricum.</title>
        <authorList>
            <person name="Brunt J."/>
            <person name="Van Vliet A.H.M."/>
            <person name="Stringer S.C."/>
            <person name="Carter A.T."/>
            <person name="Peck M.W."/>
        </authorList>
    </citation>
    <scope>NUCLEOTIDE SEQUENCE [LARGE SCALE GENOMIC DNA]</scope>
    <source>
        <strain evidence="1 2">BL81</strain>
    </source>
</reference>
<proteinExistence type="predicted"/>
<organism evidence="1 2">
    <name type="scientific">Clostridium botulinum</name>
    <dbReference type="NCBI Taxonomy" id="1491"/>
    <lineage>
        <taxon>Bacteria</taxon>
        <taxon>Bacillati</taxon>
        <taxon>Bacillota</taxon>
        <taxon>Clostridia</taxon>
        <taxon>Eubacteriales</taxon>
        <taxon>Clostridiaceae</taxon>
        <taxon>Clostridium</taxon>
    </lineage>
</organism>
<name>A0A6B4JPC2_CLOBO</name>
<dbReference type="AlphaFoldDB" id="A0A6B4JPC2"/>
<accession>A0A6B4JPC2</accession>
<protein>
    <submittedName>
        <fullName evidence="1">Uncharacterized protein</fullName>
    </submittedName>
</protein>
<dbReference type="RefSeq" id="WP_003374640.1">
    <property type="nucleotide sequence ID" value="NZ_JACBBA010000004.1"/>
</dbReference>
<dbReference type="Proteomes" id="UP000486903">
    <property type="component" value="Unassembled WGS sequence"/>
</dbReference>
<sequence>MNYSIDSKEAKNGAFTEVKIDNKYLAINQSTFIELGKETGKLIITCYDVDEDKKENIITKDELINIFANSNAMKELKIEVIDSDPDNTINSSILLGRCYPKKYKYIILNSELRKIIFEFNIIREYVDIKYIRNKES</sequence>
<gene>
    <name evidence="1" type="ORF">FDG31_10255</name>
</gene>